<feature type="domain" description="Response regulatory" evidence="4">
    <location>
        <begin position="5"/>
        <end position="116"/>
    </location>
</feature>
<name>A0A951IZR1_9BACT</name>
<evidence type="ECO:0000256" key="2">
    <source>
        <dbReference type="ARBA" id="ARBA00023012"/>
    </source>
</evidence>
<evidence type="ECO:0000256" key="3">
    <source>
        <dbReference type="PROSITE-ProRule" id="PRU00169"/>
    </source>
</evidence>
<dbReference type="GO" id="GO:0000160">
    <property type="term" value="P:phosphorelay signal transduction system"/>
    <property type="evidence" value="ECO:0007669"/>
    <property type="project" value="UniProtKB-KW"/>
</dbReference>
<dbReference type="RefSeq" id="WP_219289988.1">
    <property type="nucleotide sequence ID" value="NZ_RPHB01000005.1"/>
</dbReference>
<reference evidence="5 6" key="1">
    <citation type="journal article" date="2020" name="Syst. Appl. Microbiol.">
        <title>Arthrospiribacter ruber gen. nov., sp. nov., a novel bacterium isolated from Arthrospira cultures.</title>
        <authorList>
            <person name="Waleron M."/>
            <person name="Misztak A."/>
            <person name="Waleron M.M."/>
            <person name="Furmaniak M."/>
            <person name="Mrozik A."/>
            <person name="Waleron K."/>
        </authorList>
    </citation>
    <scope>NUCLEOTIDE SEQUENCE [LARGE SCALE GENOMIC DNA]</scope>
    <source>
        <strain evidence="5 6">DPMB0001</strain>
    </source>
</reference>
<protein>
    <submittedName>
        <fullName evidence="5">Response regulator</fullName>
    </submittedName>
</protein>
<evidence type="ECO:0000256" key="1">
    <source>
        <dbReference type="ARBA" id="ARBA00022553"/>
    </source>
</evidence>
<comment type="caution">
    <text evidence="5">The sequence shown here is derived from an EMBL/GenBank/DDBJ whole genome shotgun (WGS) entry which is preliminary data.</text>
</comment>
<evidence type="ECO:0000259" key="4">
    <source>
        <dbReference type="PROSITE" id="PS50110"/>
    </source>
</evidence>
<keyword evidence="2" id="KW-0902">Two-component regulatory system</keyword>
<dbReference type="SMART" id="SM00448">
    <property type="entry name" value="REC"/>
    <property type="match status" value="1"/>
</dbReference>
<dbReference type="PROSITE" id="PS50110">
    <property type="entry name" value="RESPONSE_REGULATORY"/>
    <property type="match status" value="1"/>
</dbReference>
<accession>A0A951IZR1</accession>
<keyword evidence="6" id="KW-1185">Reference proteome</keyword>
<evidence type="ECO:0000313" key="6">
    <source>
        <dbReference type="Proteomes" id="UP000727490"/>
    </source>
</evidence>
<dbReference type="EMBL" id="RPHB01000005">
    <property type="protein sequence ID" value="MBW3468533.1"/>
    <property type="molecule type" value="Genomic_DNA"/>
</dbReference>
<dbReference type="AlphaFoldDB" id="A0A951IZR1"/>
<feature type="modified residue" description="4-aspartylphosphate" evidence="3">
    <location>
        <position position="54"/>
    </location>
</feature>
<dbReference type="InterPro" id="IPR001789">
    <property type="entry name" value="Sig_transdc_resp-reg_receiver"/>
</dbReference>
<keyword evidence="1 3" id="KW-0597">Phosphoprotein</keyword>
<organism evidence="5 6">
    <name type="scientific">Arthrospiribacter ruber</name>
    <dbReference type="NCBI Taxonomy" id="2487934"/>
    <lineage>
        <taxon>Bacteria</taxon>
        <taxon>Pseudomonadati</taxon>
        <taxon>Bacteroidota</taxon>
        <taxon>Cytophagia</taxon>
        <taxon>Cytophagales</taxon>
        <taxon>Cyclobacteriaceae</taxon>
        <taxon>Arthrospiribacter</taxon>
    </lineage>
</organism>
<dbReference type="Proteomes" id="UP000727490">
    <property type="component" value="Unassembled WGS sequence"/>
</dbReference>
<dbReference type="PANTHER" id="PTHR44591">
    <property type="entry name" value="STRESS RESPONSE REGULATOR PROTEIN 1"/>
    <property type="match status" value="1"/>
</dbReference>
<proteinExistence type="predicted"/>
<dbReference type="InterPro" id="IPR050595">
    <property type="entry name" value="Bact_response_regulator"/>
</dbReference>
<evidence type="ECO:0000313" key="5">
    <source>
        <dbReference type="EMBL" id="MBW3468533.1"/>
    </source>
</evidence>
<gene>
    <name evidence="5" type="ORF">EGN73_12020</name>
</gene>
<sequence length="116" mass="13028">MGNRVVVIIDDEIGILNLLARFLKRKGFEVHTAMNLSEGDDHLRNVKPDYLFLDVNLPDGNGLDMLPKVKGDFPSLSIIMMSAFDHEDMRMQARSKGALAFLSKPFSLKEVDSIVH</sequence>
<dbReference type="PANTHER" id="PTHR44591:SF14">
    <property type="entry name" value="PROTEIN PILG"/>
    <property type="match status" value="1"/>
</dbReference>
<dbReference type="CDD" id="cd00156">
    <property type="entry name" value="REC"/>
    <property type="match status" value="1"/>
</dbReference>
<dbReference type="Pfam" id="PF00072">
    <property type="entry name" value="Response_reg"/>
    <property type="match status" value="1"/>
</dbReference>